<dbReference type="AlphaFoldDB" id="A0A2J6QS83"/>
<gene>
    <name evidence="1" type="ORF">L207DRAFT_262060</name>
</gene>
<reference evidence="1 2" key="1">
    <citation type="submission" date="2016-04" db="EMBL/GenBank/DDBJ databases">
        <title>A degradative enzymes factory behind the ericoid mycorrhizal symbiosis.</title>
        <authorList>
            <consortium name="DOE Joint Genome Institute"/>
            <person name="Martino E."/>
            <person name="Morin E."/>
            <person name="Grelet G."/>
            <person name="Kuo A."/>
            <person name="Kohler A."/>
            <person name="Daghino S."/>
            <person name="Barry K."/>
            <person name="Choi C."/>
            <person name="Cichocki N."/>
            <person name="Clum A."/>
            <person name="Copeland A."/>
            <person name="Hainaut M."/>
            <person name="Haridas S."/>
            <person name="Labutti K."/>
            <person name="Lindquist E."/>
            <person name="Lipzen A."/>
            <person name="Khouja H.-R."/>
            <person name="Murat C."/>
            <person name="Ohm R."/>
            <person name="Olson A."/>
            <person name="Spatafora J."/>
            <person name="Veneault-Fourrey C."/>
            <person name="Henrissat B."/>
            <person name="Grigoriev I."/>
            <person name="Martin F."/>
            <person name="Perotto S."/>
        </authorList>
    </citation>
    <scope>NUCLEOTIDE SEQUENCE [LARGE SCALE GENOMIC DNA]</scope>
    <source>
        <strain evidence="1 2">F</strain>
    </source>
</reference>
<keyword evidence="2" id="KW-1185">Reference proteome</keyword>
<sequence>MALRPAGNLLVVHLQVSLSSGTLRDHVQRIRAPTAVRAMAQQKIEISTLKSNTHLLSTFLRQGCQINGLPFVDTKQYGMSARGGIYGSSPIRHLRWIATVTTIFS</sequence>
<organism evidence="1 2">
    <name type="scientific">Hyaloscypha variabilis (strain UAMH 11265 / GT02V1 / F)</name>
    <name type="common">Meliniomyces variabilis</name>
    <dbReference type="NCBI Taxonomy" id="1149755"/>
    <lineage>
        <taxon>Eukaryota</taxon>
        <taxon>Fungi</taxon>
        <taxon>Dikarya</taxon>
        <taxon>Ascomycota</taxon>
        <taxon>Pezizomycotina</taxon>
        <taxon>Leotiomycetes</taxon>
        <taxon>Helotiales</taxon>
        <taxon>Hyaloscyphaceae</taxon>
        <taxon>Hyaloscypha</taxon>
        <taxon>Hyaloscypha variabilis</taxon>
    </lineage>
</organism>
<evidence type="ECO:0000313" key="2">
    <source>
        <dbReference type="Proteomes" id="UP000235786"/>
    </source>
</evidence>
<dbReference type="EMBL" id="KZ613977">
    <property type="protein sequence ID" value="PMD29120.1"/>
    <property type="molecule type" value="Genomic_DNA"/>
</dbReference>
<dbReference type="Proteomes" id="UP000235786">
    <property type="component" value="Unassembled WGS sequence"/>
</dbReference>
<accession>A0A2J6QS83</accession>
<protein>
    <submittedName>
        <fullName evidence="1">Uncharacterized protein</fullName>
    </submittedName>
</protein>
<evidence type="ECO:0000313" key="1">
    <source>
        <dbReference type="EMBL" id="PMD29120.1"/>
    </source>
</evidence>
<proteinExistence type="predicted"/>
<name>A0A2J6QS83_HYAVF</name>